<keyword evidence="6" id="KW-1185">Reference proteome</keyword>
<feature type="domain" description="Histidine kinase" evidence="4">
    <location>
        <begin position="830"/>
        <end position="1021"/>
    </location>
</feature>
<dbReference type="InterPro" id="IPR005467">
    <property type="entry name" value="His_kinase_dom"/>
</dbReference>
<dbReference type="SMART" id="SM00387">
    <property type="entry name" value="HATPase_c"/>
    <property type="match status" value="1"/>
</dbReference>
<dbReference type="CDD" id="cd00146">
    <property type="entry name" value="PKD"/>
    <property type="match status" value="1"/>
</dbReference>
<dbReference type="GO" id="GO:0046983">
    <property type="term" value="F:protein dimerization activity"/>
    <property type="evidence" value="ECO:0007669"/>
    <property type="project" value="InterPro"/>
</dbReference>
<proteinExistence type="predicted"/>
<comment type="caution">
    <text evidence="5">The sequence shown here is derived from an EMBL/GenBank/DDBJ whole genome shotgun (WGS) entry which is preliminary data.</text>
</comment>
<dbReference type="InterPro" id="IPR011123">
    <property type="entry name" value="Y_Y_Y"/>
</dbReference>
<dbReference type="SUPFAM" id="SSF63829">
    <property type="entry name" value="Calcium-dependent phosphotriesterase"/>
    <property type="match status" value="3"/>
</dbReference>
<accession>A0A6L9L1D6</accession>
<dbReference type="EMBL" id="JAAFZH010000002">
    <property type="protein sequence ID" value="NDU94296.1"/>
    <property type="molecule type" value="Genomic_DNA"/>
</dbReference>
<dbReference type="InterPro" id="IPR013783">
    <property type="entry name" value="Ig-like_fold"/>
</dbReference>
<dbReference type="AlphaFoldDB" id="A0A6L9L1D6"/>
<feature type="chain" id="PRO_5026661284" description="Histidine kinase domain-containing protein" evidence="3">
    <location>
        <begin position="26"/>
        <end position="1021"/>
    </location>
</feature>
<dbReference type="InterPro" id="IPR036890">
    <property type="entry name" value="HATPase_C_sf"/>
</dbReference>
<sequence>MNGRAYIVGWASWLLMGLLASQLHAQSTDVAFVRYTTDQGLSNDGITAIARDQRGFIWIGTLNGLNRFDGIEFKIYKRTGKPADLPGNYIVNGGIKPDRNGFLWISTNRGLYRFDPVREQGQTISLPLLNDQQADNDFISPVHFDREGKGWFSSIEHLYRIDPITLELTTFSLPFPVAGTYDEPFADRNGQLWLHAQDALYQFDANTQRYTYLLGRDQQHANAQVDIGGLYETAAGELYAMTSQQGLLRYDRERKRFTPSLSQPQLITALAESNDSDGQSSFWLGGTDQLTRYEPTQHRYTHFKRIVDDGSSYPGGMTVQLLADSLSGIIWVGTVRGLAAIDPVGTKFGSQRVYANTNGQLTDNVQVVAQDYKADSLYWGLTGQGTLFRWNQAARLLRPVPTPGAMEGRLAHSFIQNKRGYIWIGLQDGVGVYDPARKHWRMYQEYSSQTLNRSVTNKGPMTTVDRLSIRSLYEDHTGRIWVGAGKQGLFWYDPAADRFRPWPLTPFIPLPAGISRIQEDSQGRLWVLTTKGLIRISADRSRRSRVSIHKANPAVQPSDQLQSTFMISRKDELWLSGIDFLVRADTNGRVQQTYTLANGLLADHIFGIAEDQRGHIWLSTDEQLHELDPRNGHFHYYSKASGLLTNTFFEPITENRQGELLIGTEGGFSYFQPEQLRQNRRPPPVAITEIRVNNVVRRAGPGQTIQLVPGETTLTVSFAALNYSQSQKNTYAYRLVGFDKDWIVTNARTVTYTNLAPGEYQLRIRGANNDGLWNLTGTTVQINVVPAFHQTIWFKFLMLAIGLGLFWSVYRYRQLQQQKLARIRDRIAKDLHDDMGSTLSSIRIFSDVLQTQIADTKPEAVPLLQRISTNAATLAESMQDIIWTIKAQHDGLSDVVSRMREFGLRLTEAKGIRFSMNVTEPFPAMKLNIEQRRNLYLIFKESVNNAVKYADCSELTVSLSIIGRQLSIQIDDNGRGFEPTLIRSGNGLTNLKTRAQDIGGTIQISSSPGVGTTIKLTATIL</sequence>
<evidence type="ECO:0000313" key="6">
    <source>
        <dbReference type="Proteomes" id="UP000474175"/>
    </source>
</evidence>
<dbReference type="InterPro" id="IPR011110">
    <property type="entry name" value="Reg_prop"/>
</dbReference>
<dbReference type="PROSITE" id="PS50109">
    <property type="entry name" value="HIS_KIN"/>
    <property type="match status" value="1"/>
</dbReference>
<dbReference type="PANTHER" id="PTHR43547">
    <property type="entry name" value="TWO-COMPONENT HISTIDINE KINASE"/>
    <property type="match status" value="1"/>
</dbReference>
<evidence type="ECO:0000256" key="1">
    <source>
        <dbReference type="ARBA" id="ARBA00022553"/>
    </source>
</evidence>
<reference evidence="5 6" key="1">
    <citation type="submission" date="2020-02" db="EMBL/GenBank/DDBJ databases">
        <title>Draft genome sequence of two Spirosoma agri KCTC 52727 and Spirosoma terrae KCTC 52035.</title>
        <authorList>
            <person name="Rojas J."/>
            <person name="Ambika Manirajan B."/>
            <person name="Suarez C."/>
            <person name="Ratering S."/>
            <person name="Schnell S."/>
        </authorList>
    </citation>
    <scope>NUCLEOTIDE SEQUENCE [LARGE SCALE GENOMIC DNA]</scope>
    <source>
        <strain evidence="5 6">KCTC 52035</strain>
    </source>
</reference>
<dbReference type="Gene3D" id="2.60.40.10">
    <property type="entry name" value="Immunoglobulins"/>
    <property type="match status" value="1"/>
</dbReference>
<evidence type="ECO:0000256" key="2">
    <source>
        <dbReference type="SAM" id="Phobius"/>
    </source>
</evidence>
<dbReference type="Proteomes" id="UP000474175">
    <property type="component" value="Unassembled WGS sequence"/>
</dbReference>
<dbReference type="Pfam" id="PF07495">
    <property type="entry name" value="Y_Y_Y"/>
    <property type="match status" value="1"/>
</dbReference>
<evidence type="ECO:0000259" key="4">
    <source>
        <dbReference type="PROSITE" id="PS50109"/>
    </source>
</evidence>
<keyword evidence="2" id="KW-1133">Transmembrane helix</keyword>
<dbReference type="GO" id="GO:0000155">
    <property type="term" value="F:phosphorelay sensor kinase activity"/>
    <property type="evidence" value="ECO:0007669"/>
    <property type="project" value="InterPro"/>
</dbReference>
<protein>
    <recommendedName>
        <fullName evidence="4">Histidine kinase domain-containing protein</fullName>
    </recommendedName>
</protein>
<organism evidence="5 6">
    <name type="scientific">Spirosoma terrae</name>
    <dbReference type="NCBI Taxonomy" id="1968276"/>
    <lineage>
        <taxon>Bacteria</taxon>
        <taxon>Pseudomonadati</taxon>
        <taxon>Bacteroidota</taxon>
        <taxon>Cytophagia</taxon>
        <taxon>Cytophagales</taxon>
        <taxon>Cytophagaceae</taxon>
        <taxon>Spirosoma</taxon>
    </lineage>
</organism>
<dbReference type="InterPro" id="IPR015943">
    <property type="entry name" value="WD40/YVTN_repeat-like_dom_sf"/>
</dbReference>
<evidence type="ECO:0000313" key="5">
    <source>
        <dbReference type="EMBL" id="NDU94296.1"/>
    </source>
</evidence>
<keyword evidence="2" id="KW-0472">Membrane</keyword>
<gene>
    <name evidence="5" type="ORF">GK108_05375</name>
</gene>
<dbReference type="PANTHER" id="PTHR43547:SF2">
    <property type="entry name" value="HYBRID SIGNAL TRANSDUCTION HISTIDINE KINASE C"/>
    <property type="match status" value="1"/>
</dbReference>
<dbReference type="RefSeq" id="WP_163944051.1">
    <property type="nucleotide sequence ID" value="NZ_JAAFZH010000002.1"/>
</dbReference>
<feature type="transmembrane region" description="Helical" evidence="2">
    <location>
        <begin position="792"/>
        <end position="810"/>
    </location>
</feature>
<dbReference type="Gene3D" id="1.20.5.1930">
    <property type="match status" value="1"/>
</dbReference>
<dbReference type="SUPFAM" id="SSF55874">
    <property type="entry name" value="ATPase domain of HSP90 chaperone/DNA topoisomerase II/histidine kinase"/>
    <property type="match status" value="1"/>
</dbReference>
<dbReference type="Pfam" id="PF02518">
    <property type="entry name" value="HATPase_c"/>
    <property type="match status" value="1"/>
</dbReference>
<evidence type="ECO:0000256" key="3">
    <source>
        <dbReference type="SAM" id="SignalP"/>
    </source>
</evidence>
<dbReference type="InterPro" id="IPR003594">
    <property type="entry name" value="HATPase_dom"/>
</dbReference>
<dbReference type="GO" id="GO:0016020">
    <property type="term" value="C:membrane"/>
    <property type="evidence" value="ECO:0007669"/>
    <property type="project" value="InterPro"/>
</dbReference>
<dbReference type="Gene3D" id="2.130.10.10">
    <property type="entry name" value="YVTN repeat-like/Quinoprotein amine dehydrogenase"/>
    <property type="match status" value="2"/>
</dbReference>
<feature type="signal peptide" evidence="3">
    <location>
        <begin position="1"/>
        <end position="25"/>
    </location>
</feature>
<keyword evidence="1" id="KW-0597">Phosphoprotein</keyword>
<name>A0A6L9L1D6_9BACT</name>
<dbReference type="Pfam" id="PF07494">
    <property type="entry name" value="Reg_prop"/>
    <property type="match status" value="2"/>
</dbReference>
<keyword evidence="2" id="KW-0812">Transmembrane</keyword>
<dbReference type="Pfam" id="PF07730">
    <property type="entry name" value="HisKA_3"/>
    <property type="match status" value="1"/>
</dbReference>
<keyword evidence="3" id="KW-0732">Signal</keyword>
<dbReference type="Gene3D" id="3.30.565.10">
    <property type="entry name" value="Histidine kinase-like ATPase, C-terminal domain"/>
    <property type="match status" value="1"/>
</dbReference>
<dbReference type="InterPro" id="IPR011712">
    <property type="entry name" value="Sig_transdc_His_kin_sub3_dim/P"/>
</dbReference>
<dbReference type="CDD" id="cd16917">
    <property type="entry name" value="HATPase_UhpB-NarQ-NarX-like"/>
    <property type="match status" value="1"/>
</dbReference>